<dbReference type="Proteomes" id="UP001431902">
    <property type="component" value="Unassembled WGS sequence"/>
</dbReference>
<dbReference type="InterPro" id="IPR036873">
    <property type="entry name" value="Rhodanese-like_dom_sf"/>
</dbReference>
<evidence type="ECO:0000313" key="2">
    <source>
        <dbReference type="EMBL" id="MDI9233896.1"/>
    </source>
</evidence>
<evidence type="ECO:0000313" key="3">
    <source>
        <dbReference type="Proteomes" id="UP001431902"/>
    </source>
</evidence>
<reference evidence="2" key="1">
    <citation type="submission" date="2023-05" db="EMBL/GenBank/DDBJ databases">
        <title>Limnohabitans sp. strain HM2-2 Genome sequencing and assembly.</title>
        <authorList>
            <person name="Jung Y."/>
        </authorList>
    </citation>
    <scope>NUCLEOTIDE SEQUENCE</scope>
    <source>
        <strain evidence="2">HM2-2</strain>
    </source>
</reference>
<organism evidence="2 3">
    <name type="scientific">Limnohabitans lacus</name>
    <dbReference type="NCBI Taxonomy" id="3045173"/>
    <lineage>
        <taxon>Bacteria</taxon>
        <taxon>Pseudomonadati</taxon>
        <taxon>Pseudomonadota</taxon>
        <taxon>Betaproteobacteria</taxon>
        <taxon>Burkholderiales</taxon>
        <taxon>Comamonadaceae</taxon>
        <taxon>Limnohabitans</taxon>
    </lineage>
</organism>
<dbReference type="EMBL" id="JASGBH010000005">
    <property type="protein sequence ID" value="MDI9233896.1"/>
    <property type="molecule type" value="Genomic_DNA"/>
</dbReference>
<dbReference type="PROSITE" id="PS50206">
    <property type="entry name" value="RHODANESE_3"/>
    <property type="match status" value="1"/>
</dbReference>
<dbReference type="Gene3D" id="3.40.250.10">
    <property type="entry name" value="Rhodanese-like domain"/>
    <property type="match status" value="1"/>
</dbReference>
<sequence>MLVRPAQGYAGDVSPQLAWAWVQAGEAQLVDVRTDAERTWVGFVPDAHALAWKQWPGMAMNPEFDAGIQTLGAGGQKLVLLCRSGVRSIAAAQRATELGLQAYNILEGFEGDPDANAHRGLMGGWRMRGLPWRQS</sequence>
<dbReference type="Pfam" id="PF00581">
    <property type="entry name" value="Rhodanese"/>
    <property type="match status" value="1"/>
</dbReference>
<gene>
    <name evidence="2" type="ORF">QLQ16_08605</name>
</gene>
<keyword evidence="3" id="KW-1185">Reference proteome</keyword>
<dbReference type="InterPro" id="IPR001763">
    <property type="entry name" value="Rhodanese-like_dom"/>
</dbReference>
<feature type="domain" description="Rhodanese" evidence="1">
    <location>
        <begin position="23"/>
        <end position="116"/>
    </location>
</feature>
<protein>
    <submittedName>
        <fullName evidence="2">Rhodanese-like domain-containing protein</fullName>
    </submittedName>
</protein>
<dbReference type="RefSeq" id="WP_283224349.1">
    <property type="nucleotide sequence ID" value="NZ_JASGBH010000005.1"/>
</dbReference>
<proteinExistence type="predicted"/>
<evidence type="ECO:0000259" key="1">
    <source>
        <dbReference type="PROSITE" id="PS50206"/>
    </source>
</evidence>
<dbReference type="SUPFAM" id="SSF52821">
    <property type="entry name" value="Rhodanese/Cell cycle control phosphatase"/>
    <property type="match status" value="1"/>
</dbReference>
<comment type="caution">
    <text evidence="2">The sequence shown here is derived from an EMBL/GenBank/DDBJ whole genome shotgun (WGS) entry which is preliminary data.</text>
</comment>
<name>A0ABT6X755_9BURK</name>
<dbReference type="SMART" id="SM00450">
    <property type="entry name" value="RHOD"/>
    <property type="match status" value="1"/>
</dbReference>
<accession>A0ABT6X755</accession>